<evidence type="ECO:0000256" key="4">
    <source>
        <dbReference type="ARBA" id="ARBA00022729"/>
    </source>
</evidence>
<dbReference type="GO" id="GO:0009897">
    <property type="term" value="C:external side of plasma membrane"/>
    <property type="evidence" value="ECO:0007669"/>
    <property type="project" value="TreeGrafter"/>
</dbReference>
<organism evidence="11 12">
    <name type="scientific">Poecile atricapillus</name>
    <name type="common">Black-capped chickadee</name>
    <name type="synonym">Parus atricapillus</name>
    <dbReference type="NCBI Taxonomy" id="48891"/>
    <lineage>
        <taxon>Eukaryota</taxon>
        <taxon>Metazoa</taxon>
        <taxon>Chordata</taxon>
        <taxon>Craniata</taxon>
        <taxon>Vertebrata</taxon>
        <taxon>Euteleostomi</taxon>
        <taxon>Archelosauria</taxon>
        <taxon>Archosauria</taxon>
        <taxon>Dinosauria</taxon>
        <taxon>Saurischia</taxon>
        <taxon>Theropoda</taxon>
        <taxon>Coelurosauria</taxon>
        <taxon>Aves</taxon>
        <taxon>Neognathae</taxon>
        <taxon>Neoaves</taxon>
        <taxon>Telluraves</taxon>
        <taxon>Australaves</taxon>
        <taxon>Passeriformes</taxon>
        <taxon>Paridae</taxon>
        <taxon>Poecile</taxon>
    </lineage>
</organism>
<dbReference type="GO" id="GO:0006955">
    <property type="term" value="P:immune response"/>
    <property type="evidence" value="ECO:0007669"/>
    <property type="project" value="TreeGrafter"/>
</dbReference>
<keyword evidence="9" id="KW-0325">Glycoprotein</keyword>
<evidence type="ECO:0000256" key="7">
    <source>
        <dbReference type="ARBA" id="ARBA00023136"/>
    </source>
</evidence>
<keyword evidence="7" id="KW-0472">Membrane</keyword>
<protein>
    <submittedName>
        <fullName evidence="11">HA1W protein</fullName>
    </submittedName>
</protein>
<evidence type="ECO:0000259" key="10">
    <source>
        <dbReference type="Pfam" id="PF00129"/>
    </source>
</evidence>
<dbReference type="Gene3D" id="3.30.500.10">
    <property type="entry name" value="MHC class I-like antigen recognition-like"/>
    <property type="match status" value="1"/>
</dbReference>
<dbReference type="InterPro" id="IPR011162">
    <property type="entry name" value="MHC_I/II-like_Ag-recog"/>
</dbReference>
<keyword evidence="5" id="KW-0391">Immunity</keyword>
<feature type="domain" description="MHC class I-like antigen recognition-like" evidence="10">
    <location>
        <begin position="1"/>
        <end position="77"/>
    </location>
</feature>
<keyword evidence="4" id="KW-0732">Signal</keyword>
<dbReference type="PANTHER" id="PTHR16675">
    <property type="entry name" value="MHC CLASS I-RELATED"/>
    <property type="match status" value="1"/>
</dbReference>
<feature type="non-terminal residue" evidence="11">
    <location>
        <position position="77"/>
    </location>
</feature>
<keyword evidence="8" id="KW-1015">Disulfide bond</keyword>
<sequence length="77" mass="8798">SLHYLHVAVSEPSPGVPQFMALGFMDRIPFTRYDSEQGRVEPLTQWMEDGAEMGYWERQTQNCQVNQHVGAEGLETL</sequence>
<dbReference type="InterPro" id="IPR050208">
    <property type="entry name" value="MHC_class-I_related"/>
</dbReference>
<comment type="caution">
    <text evidence="11">The sequence shown here is derived from an EMBL/GenBank/DDBJ whole genome shotgun (WGS) entry which is preliminary data.</text>
</comment>
<reference evidence="11 12" key="1">
    <citation type="submission" date="2019-09" db="EMBL/GenBank/DDBJ databases">
        <title>Bird 10,000 Genomes (B10K) Project - Family phase.</title>
        <authorList>
            <person name="Zhang G."/>
        </authorList>
    </citation>
    <scope>NUCLEOTIDE SEQUENCE [LARGE SCALE GENOMIC DNA]</scope>
    <source>
        <strain evidence="11">OUT-0023</strain>
        <tissue evidence="11">Blood</tissue>
    </source>
</reference>
<dbReference type="InterPro" id="IPR037055">
    <property type="entry name" value="MHC_I-like_Ag-recog_sf"/>
</dbReference>
<comment type="subcellular location">
    <subcellularLocation>
        <location evidence="1">Membrane</location>
        <topology evidence="1">Single-pass type I membrane protein</topology>
    </subcellularLocation>
</comment>
<evidence type="ECO:0000256" key="6">
    <source>
        <dbReference type="ARBA" id="ARBA00022989"/>
    </source>
</evidence>
<name>A0A7K7R9F0_POEAT</name>
<dbReference type="PANTHER" id="PTHR16675:SF242">
    <property type="entry name" value="MAJOR HISTOCOMPATIBILITY COMPLEX CLASS I-RELATED GENE PROTEIN"/>
    <property type="match status" value="1"/>
</dbReference>
<keyword evidence="2" id="KW-0490">MHC I</keyword>
<evidence type="ECO:0000256" key="3">
    <source>
        <dbReference type="ARBA" id="ARBA00022692"/>
    </source>
</evidence>
<evidence type="ECO:0000256" key="2">
    <source>
        <dbReference type="ARBA" id="ARBA00022451"/>
    </source>
</evidence>
<dbReference type="GO" id="GO:0042612">
    <property type="term" value="C:MHC class I protein complex"/>
    <property type="evidence" value="ECO:0007669"/>
    <property type="project" value="UniProtKB-KW"/>
</dbReference>
<dbReference type="EMBL" id="VZSS01000304">
    <property type="protein sequence ID" value="NWZ88425.1"/>
    <property type="molecule type" value="Genomic_DNA"/>
</dbReference>
<dbReference type="Pfam" id="PF00129">
    <property type="entry name" value="MHC_I"/>
    <property type="match status" value="1"/>
</dbReference>
<keyword evidence="6" id="KW-1133">Transmembrane helix</keyword>
<proteinExistence type="predicted"/>
<feature type="non-terminal residue" evidence="11">
    <location>
        <position position="1"/>
    </location>
</feature>
<dbReference type="GO" id="GO:0002474">
    <property type="term" value="P:antigen processing and presentation of peptide antigen via MHC class I"/>
    <property type="evidence" value="ECO:0007669"/>
    <property type="project" value="UniProtKB-KW"/>
</dbReference>
<evidence type="ECO:0000313" key="12">
    <source>
        <dbReference type="Proteomes" id="UP000540071"/>
    </source>
</evidence>
<dbReference type="GO" id="GO:0005615">
    <property type="term" value="C:extracellular space"/>
    <property type="evidence" value="ECO:0007669"/>
    <property type="project" value="TreeGrafter"/>
</dbReference>
<evidence type="ECO:0000256" key="8">
    <source>
        <dbReference type="ARBA" id="ARBA00023157"/>
    </source>
</evidence>
<evidence type="ECO:0000313" key="11">
    <source>
        <dbReference type="EMBL" id="NWZ88425.1"/>
    </source>
</evidence>
<gene>
    <name evidence="11" type="primary">H2k1</name>
    <name evidence="11" type="ORF">POEATR_R15868</name>
</gene>
<dbReference type="SUPFAM" id="SSF54452">
    <property type="entry name" value="MHC antigen-recognition domain"/>
    <property type="match status" value="1"/>
</dbReference>
<evidence type="ECO:0000256" key="5">
    <source>
        <dbReference type="ARBA" id="ARBA00022859"/>
    </source>
</evidence>
<keyword evidence="3" id="KW-0812">Transmembrane</keyword>
<dbReference type="InterPro" id="IPR011161">
    <property type="entry name" value="MHC_I-like_Ag-recog"/>
</dbReference>
<dbReference type="AlphaFoldDB" id="A0A7K7R9F0"/>
<accession>A0A7K7R9F0</accession>
<dbReference type="Proteomes" id="UP000540071">
    <property type="component" value="Unassembled WGS sequence"/>
</dbReference>
<evidence type="ECO:0000256" key="1">
    <source>
        <dbReference type="ARBA" id="ARBA00004479"/>
    </source>
</evidence>
<keyword evidence="12" id="KW-1185">Reference proteome</keyword>
<evidence type="ECO:0000256" key="9">
    <source>
        <dbReference type="ARBA" id="ARBA00023180"/>
    </source>
</evidence>